<sequence>MVQGSCNRDFKWQEKVDRETLDIRRVWGIPGDNIPFQLRSPEVVGANLSGTQNNIILAAPGHYYLWLSVVTLWFGVFNEARVLLKNASQKPKFTIPVNVNYQINPKIWKEAVLGHM</sequence>
<dbReference type="Proteomes" id="UP000091820">
    <property type="component" value="Unassembled WGS sequence"/>
</dbReference>
<keyword evidence="3" id="KW-1185">Reference proteome</keyword>
<name>A0A1A9W7V7_9MUSC</name>
<evidence type="ECO:0000313" key="3">
    <source>
        <dbReference type="Proteomes" id="UP000091820"/>
    </source>
</evidence>
<dbReference type="EnsemblMetazoa" id="GBRI009388-RA">
    <property type="protein sequence ID" value="GBRI009388-PA"/>
    <property type="gene ID" value="GBRI009388"/>
</dbReference>
<accession>A0A1A9W7V7</accession>
<dbReference type="VEuPathDB" id="VectorBase:GBRI009388"/>
<organism evidence="2 3">
    <name type="scientific">Glossina brevipalpis</name>
    <dbReference type="NCBI Taxonomy" id="37001"/>
    <lineage>
        <taxon>Eukaryota</taxon>
        <taxon>Metazoa</taxon>
        <taxon>Ecdysozoa</taxon>
        <taxon>Arthropoda</taxon>
        <taxon>Hexapoda</taxon>
        <taxon>Insecta</taxon>
        <taxon>Pterygota</taxon>
        <taxon>Neoptera</taxon>
        <taxon>Endopterygota</taxon>
        <taxon>Diptera</taxon>
        <taxon>Brachycera</taxon>
        <taxon>Muscomorpha</taxon>
        <taxon>Hippoboscoidea</taxon>
        <taxon>Glossinidae</taxon>
        <taxon>Glossina</taxon>
    </lineage>
</organism>
<reference evidence="3" key="1">
    <citation type="submission" date="2014-03" db="EMBL/GenBank/DDBJ databases">
        <authorList>
            <person name="Aksoy S."/>
            <person name="Warren W."/>
            <person name="Wilson R.K."/>
        </authorList>
    </citation>
    <scope>NUCLEOTIDE SEQUENCE [LARGE SCALE GENOMIC DNA]</scope>
    <source>
        <strain evidence="3">IAEA</strain>
    </source>
</reference>
<protein>
    <submittedName>
        <fullName evidence="2">Uncharacterized protein</fullName>
    </submittedName>
</protein>
<reference evidence="2" key="2">
    <citation type="submission" date="2020-05" db="UniProtKB">
        <authorList>
            <consortium name="EnsemblMetazoa"/>
        </authorList>
    </citation>
    <scope>IDENTIFICATION</scope>
    <source>
        <strain evidence="2">IAEA</strain>
    </source>
</reference>
<keyword evidence="1" id="KW-0472">Membrane</keyword>
<proteinExistence type="predicted"/>
<evidence type="ECO:0000256" key="1">
    <source>
        <dbReference type="SAM" id="Phobius"/>
    </source>
</evidence>
<feature type="transmembrane region" description="Helical" evidence="1">
    <location>
        <begin position="63"/>
        <end position="84"/>
    </location>
</feature>
<keyword evidence="1" id="KW-1133">Transmembrane helix</keyword>
<keyword evidence="1" id="KW-0812">Transmembrane</keyword>
<evidence type="ECO:0000313" key="2">
    <source>
        <dbReference type="EnsemblMetazoa" id="GBRI009388-PA"/>
    </source>
</evidence>
<dbReference type="AlphaFoldDB" id="A0A1A9W7V7"/>